<evidence type="ECO:0000256" key="2">
    <source>
        <dbReference type="SAM" id="SignalP"/>
    </source>
</evidence>
<organism evidence="3 4">
    <name type="scientific">Vigna unguiculata</name>
    <name type="common">Cowpea</name>
    <dbReference type="NCBI Taxonomy" id="3917"/>
    <lineage>
        <taxon>Eukaryota</taxon>
        <taxon>Viridiplantae</taxon>
        <taxon>Streptophyta</taxon>
        <taxon>Embryophyta</taxon>
        <taxon>Tracheophyta</taxon>
        <taxon>Spermatophyta</taxon>
        <taxon>Magnoliopsida</taxon>
        <taxon>eudicotyledons</taxon>
        <taxon>Gunneridae</taxon>
        <taxon>Pentapetalae</taxon>
        <taxon>rosids</taxon>
        <taxon>fabids</taxon>
        <taxon>Fabales</taxon>
        <taxon>Fabaceae</taxon>
        <taxon>Papilionoideae</taxon>
        <taxon>50 kb inversion clade</taxon>
        <taxon>NPAAA clade</taxon>
        <taxon>indigoferoid/millettioid clade</taxon>
        <taxon>Phaseoleae</taxon>
        <taxon>Vigna</taxon>
    </lineage>
</organism>
<sequence>MLPSSVFTIVAEVLDLIWSCSFAGCGAEEIKEAKEQAREANQKYDVNIQKYTQVEETLKLMQQQMVMMMERNLCDTSTGTSLVHPDYADTDEYALS</sequence>
<dbReference type="AlphaFoldDB" id="A0A4D6LL37"/>
<evidence type="ECO:0000313" key="4">
    <source>
        <dbReference type="Proteomes" id="UP000501690"/>
    </source>
</evidence>
<evidence type="ECO:0000313" key="3">
    <source>
        <dbReference type="EMBL" id="QCD89479.1"/>
    </source>
</evidence>
<keyword evidence="2" id="KW-0732">Signal</keyword>
<feature type="signal peptide" evidence="2">
    <location>
        <begin position="1"/>
        <end position="27"/>
    </location>
</feature>
<dbReference type="EMBL" id="CP039348">
    <property type="protein sequence ID" value="QCD89479.1"/>
    <property type="molecule type" value="Genomic_DNA"/>
</dbReference>
<reference evidence="3 4" key="1">
    <citation type="submission" date="2019-04" db="EMBL/GenBank/DDBJ databases">
        <title>An improved genome assembly and genetic linkage map for asparagus bean, Vigna unguiculata ssp. sesquipedialis.</title>
        <authorList>
            <person name="Xia Q."/>
            <person name="Zhang R."/>
            <person name="Dong Y."/>
        </authorList>
    </citation>
    <scope>NUCLEOTIDE SEQUENCE [LARGE SCALE GENOMIC DNA]</scope>
    <source>
        <tissue evidence="3">Leaf</tissue>
    </source>
</reference>
<accession>A0A4D6LL37</accession>
<name>A0A4D6LL37_VIGUN</name>
<proteinExistence type="predicted"/>
<keyword evidence="4" id="KW-1185">Reference proteome</keyword>
<protein>
    <submittedName>
        <fullName evidence="3">Uncharacterized protein</fullName>
    </submittedName>
</protein>
<feature type="coiled-coil region" evidence="1">
    <location>
        <begin position="23"/>
        <end position="54"/>
    </location>
</feature>
<feature type="chain" id="PRO_5020021731" evidence="2">
    <location>
        <begin position="28"/>
        <end position="96"/>
    </location>
</feature>
<gene>
    <name evidence="3" type="ORF">DEO72_LG4g424</name>
</gene>
<evidence type="ECO:0000256" key="1">
    <source>
        <dbReference type="SAM" id="Coils"/>
    </source>
</evidence>
<keyword evidence="1" id="KW-0175">Coiled coil</keyword>
<dbReference type="Proteomes" id="UP000501690">
    <property type="component" value="Linkage Group LG4"/>
</dbReference>